<protein>
    <submittedName>
        <fullName evidence="1">Calcium-dependent phosphotriesterase</fullName>
    </submittedName>
</protein>
<dbReference type="GeneID" id="19199630"/>
<dbReference type="SUPFAM" id="SSF63829">
    <property type="entry name" value="Calcium-dependent phosphotriesterase"/>
    <property type="match status" value="1"/>
</dbReference>
<gene>
    <name evidence="1" type="ORF">CONPUDRAFT_121628</name>
</gene>
<dbReference type="OrthoDB" id="5307922at2759"/>
<accession>A0A5M3MVH5</accession>
<dbReference type="PANTHER" id="PTHR11799:SF12">
    <property type="entry name" value="PARAOXONASE-RELATED"/>
    <property type="match status" value="1"/>
</dbReference>
<proteinExistence type="predicted"/>
<dbReference type="InterPro" id="IPR011042">
    <property type="entry name" value="6-blade_b-propeller_TolB-like"/>
</dbReference>
<comment type="caution">
    <text evidence="1">The sequence shown here is derived from an EMBL/GenBank/DDBJ whole genome shotgun (WGS) entry which is preliminary data.</text>
</comment>
<dbReference type="AlphaFoldDB" id="A0A5M3MVH5"/>
<reference evidence="2" key="1">
    <citation type="journal article" date="2012" name="Science">
        <title>The Paleozoic origin of enzymatic lignin decomposition reconstructed from 31 fungal genomes.</title>
        <authorList>
            <person name="Floudas D."/>
            <person name="Binder M."/>
            <person name="Riley R."/>
            <person name="Barry K."/>
            <person name="Blanchette R.A."/>
            <person name="Henrissat B."/>
            <person name="Martinez A.T."/>
            <person name="Otillar R."/>
            <person name="Spatafora J.W."/>
            <person name="Yadav J.S."/>
            <person name="Aerts A."/>
            <person name="Benoit I."/>
            <person name="Boyd A."/>
            <person name="Carlson A."/>
            <person name="Copeland A."/>
            <person name="Coutinho P.M."/>
            <person name="de Vries R.P."/>
            <person name="Ferreira P."/>
            <person name="Findley K."/>
            <person name="Foster B."/>
            <person name="Gaskell J."/>
            <person name="Glotzer D."/>
            <person name="Gorecki P."/>
            <person name="Heitman J."/>
            <person name="Hesse C."/>
            <person name="Hori C."/>
            <person name="Igarashi K."/>
            <person name="Jurgens J.A."/>
            <person name="Kallen N."/>
            <person name="Kersten P."/>
            <person name="Kohler A."/>
            <person name="Kuees U."/>
            <person name="Kumar T.K.A."/>
            <person name="Kuo A."/>
            <person name="LaButti K."/>
            <person name="Larrondo L.F."/>
            <person name="Lindquist E."/>
            <person name="Ling A."/>
            <person name="Lombard V."/>
            <person name="Lucas S."/>
            <person name="Lundell T."/>
            <person name="Martin R."/>
            <person name="McLaughlin D.J."/>
            <person name="Morgenstern I."/>
            <person name="Morin E."/>
            <person name="Murat C."/>
            <person name="Nagy L.G."/>
            <person name="Nolan M."/>
            <person name="Ohm R.A."/>
            <person name="Patyshakuliyeva A."/>
            <person name="Rokas A."/>
            <person name="Ruiz-Duenas F.J."/>
            <person name="Sabat G."/>
            <person name="Salamov A."/>
            <person name="Samejima M."/>
            <person name="Schmutz J."/>
            <person name="Slot J.C."/>
            <person name="St John F."/>
            <person name="Stenlid J."/>
            <person name="Sun H."/>
            <person name="Sun S."/>
            <person name="Syed K."/>
            <person name="Tsang A."/>
            <person name="Wiebenga A."/>
            <person name="Young D."/>
            <person name="Pisabarro A."/>
            <person name="Eastwood D.C."/>
            <person name="Martin F."/>
            <person name="Cullen D."/>
            <person name="Grigoriev I.V."/>
            <person name="Hibbett D.S."/>
        </authorList>
    </citation>
    <scope>NUCLEOTIDE SEQUENCE [LARGE SCALE GENOMIC DNA]</scope>
    <source>
        <strain evidence="2">RWD-64-598 SS2</strain>
    </source>
</reference>
<dbReference type="KEGG" id="cput:CONPUDRAFT_121628"/>
<organism evidence="1 2">
    <name type="scientific">Coniophora puteana (strain RWD-64-598)</name>
    <name type="common">Brown rot fungus</name>
    <dbReference type="NCBI Taxonomy" id="741705"/>
    <lineage>
        <taxon>Eukaryota</taxon>
        <taxon>Fungi</taxon>
        <taxon>Dikarya</taxon>
        <taxon>Basidiomycota</taxon>
        <taxon>Agaricomycotina</taxon>
        <taxon>Agaricomycetes</taxon>
        <taxon>Agaricomycetidae</taxon>
        <taxon>Boletales</taxon>
        <taxon>Coniophorineae</taxon>
        <taxon>Coniophoraceae</taxon>
        <taxon>Coniophora</taxon>
    </lineage>
</organism>
<dbReference type="RefSeq" id="XP_007767002.1">
    <property type="nucleotide sequence ID" value="XM_007768812.1"/>
</dbReference>
<keyword evidence="2" id="KW-1185">Reference proteome</keyword>
<dbReference type="PANTHER" id="PTHR11799">
    <property type="entry name" value="PARAOXONASE"/>
    <property type="match status" value="1"/>
</dbReference>
<dbReference type="InterPro" id="IPR051288">
    <property type="entry name" value="Serum_paraoxonase/arylesterase"/>
</dbReference>
<dbReference type="OMA" id="QACEDMW"/>
<evidence type="ECO:0000313" key="1">
    <source>
        <dbReference type="EMBL" id="EIW83168.1"/>
    </source>
</evidence>
<dbReference type="Proteomes" id="UP000053558">
    <property type="component" value="Unassembled WGS sequence"/>
</dbReference>
<evidence type="ECO:0000313" key="2">
    <source>
        <dbReference type="Proteomes" id="UP000053558"/>
    </source>
</evidence>
<dbReference type="EMBL" id="JH711576">
    <property type="protein sequence ID" value="EIW83168.1"/>
    <property type="molecule type" value="Genomic_DNA"/>
</dbReference>
<sequence>MAPVFTTVFVAFIAIVAGLGLHLKPYLQAVGLGKTVTPVGNSKCRTLPELQACEKVVLHEPSGHLWLACSNFEGRKHWTPALDRLDASRRSTDDYVARVDPETNTVTRMKLTSFTEERGLSVHGMDVVPSEIDPTILYVYLVNHRPPIHGDATRIGADSVIEIFETRQGSETLEHVRTVHDPEVIITPNDVMGSSDGKSFFFTNDYGIKAGWRRTLNLLLQLSGGSVGYCHLHTGCKLAARNVHAANGIVKGRGANETVFVGDNVLGDISVFEKQADNSLVLTEVIKTGIAHDNLAIDGNGALWTAGLSDGLGFMLKQFKEPPAKIASSALRVTVNHGVGAFYGEKYKIDKVFEDAGELVSGCTSAVYDSTKGRLYMHGLASPHLTICEL</sequence>
<name>A0A5M3MVH5_CONPW</name>
<dbReference type="Gene3D" id="2.120.10.30">
    <property type="entry name" value="TolB, C-terminal domain"/>
    <property type="match status" value="1"/>
</dbReference>